<dbReference type="Proteomes" id="UP001163846">
    <property type="component" value="Unassembled WGS sequence"/>
</dbReference>
<dbReference type="AlphaFoldDB" id="A0AA38UE96"/>
<dbReference type="SUPFAM" id="SSF52540">
    <property type="entry name" value="P-loop containing nucleoside triphosphate hydrolases"/>
    <property type="match status" value="1"/>
</dbReference>
<feature type="non-terminal residue" evidence="1">
    <location>
        <position position="151"/>
    </location>
</feature>
<dbReference type="InterPro" id="IPR027417">
    <property type="entry name" value="P-loop_NTPase"/>
</dbReference>
<evidence type="ECO:0000313" key="1">
    <source>
        <dbReference type="EMBL" id="KAJ3834827.1"/>
    </source>
</evidence>
<organism evidence="1 2">
    <name type="scientific">Lentinula raphanica</name>
    <dbReference type="NCBI Taxonomy" id="153919"/>
    <lineage>
        <taxon>Eukaryota</taxon>
        <taxon>Fungi</taxon>
        <taxon>Dikarya</taxon>
        <taxon>Basidiomycota</taxon>
        <taxon>Agaricomycotina</taxon>
        <taxon>Agaricomycetes</taxon>
        <taxon>Agaricomycetidae</taxon>
        <taxon>Agaricales</taxon>
        <taxon>Marasmiineae</taxon>
        <taxon>Omphalotaceae</taxon>
        <taxon>Lentinula</taxon>
    </lineage>
</organism>
<proteinExistence type="predicted"/>
<accession>A0AA38UE96</accession>
<keyword evidence="2" id="KW-1185">Reference proteome</keyword>
<comment type="caution">
    <text evidence="1">The sequence shown here is derived from an EMBL/GenBank/DDBJ whole genome shotgun (WGS) entry which is preliminary data.</text>
</comment>
<sequence length="151" mass="16625">LPGSFQAYIGMPVILRHMNISTELGITNGACGFLRKLNTSIDDNGLTYCTSALVEFPDSKVQLSDLPPHYFPIEPTMWKCTTSITDESGTKIQVILYRQQLPLQPGFASTAIFAQGKSMPTLLCDLHKGQYYAYVAASRATSRDGLFITKP</sequence>
<reference evidence="1" key="1">
    <citation type="submission" date="2022-08" db="EMBL/GenBank/DDBJ databases">
        <authorList>
            <consortium name="DOE Joint Genome Institute"/>
            <person name="Min B."/>
            <person name="Riley R."/>
            <person name="Sierra-Patev S."/>
            <person name="Naranjo-Ortiz M."/>
            <person name="Looney B."/>
            <person name="Konkel Z."/>
            <person name="Slot J.C."/>
            <person name="Sakamoto Y."/>
            <person name="Steenwyk J.L."/>
            <person name="Rokas A."/>
            <person name="Carro J."/>
            <person name="Camarero S."/>
            <person name="Ferreira P."/>
            <person name="Molpeceres G."/>
            <person name="Ruiz-Duenas F.J."/>
            <person name="Serrano A."/>
            <person name="Henrissat B."/>
            <person name="Drula E."/>
            <person name="Hughes K.W."/>
            <person name="Mata J.L."/>
            <person name="Ishikawa N.K."/>
            <person name="Vargas-Isla R."/>
            <person name="Ushijima S."/>
            <person name="Smith C.A."/>
            <person name="Ahrendt S."/>
            <person name="Andreopoulos W."/>
            <person name="He G."/>
            <person name="Labutti K."/>
            <person name="Lipzen A."/>
            <person name="Ng V."/>
            <person name="Sandor L."/>
            <person name="Barry K."/>
            <person name="Martinez A.T."/>
            <person name="Xiao Y."/>
            <person name="Gibbons J.G."/>
            <person name="Terashima K."/>
            <person name="Hibbett D.S."/>
            <person name="Grigoriev I.V."/>
        </authorList>
    </citation>
    <scope>NUCLEOTIDE SEQUENCE</scope>
    <source>
        <strain evidence="1">TFB9207</strain>
    </source>
</reference>
<gene>
    <name evidence="1" type="ORF">F5878DRAFT_508190</name>
</gene>
<evidence type="ECO:0000313" key="2">
    <source>
        <dbReference type="Proteomes" id="UP001163846"/>
    </source>
</evidence>
<name>A0AA38UE96_9AGAR</name>
<protein>
    <submittedName>
        <fullName evidence="1">Uncharacterized protein</fullName>
    </submittedName>
</protein>
<dbReference type="EMBL" id="MU806480">
    <property type="protein sequence ID" value="KAJ3834827.1"/>
    <property type="molecule type" value="Genomic_DNA"/>
</dbReference>
<feature type="non-terminal residue" evidence="1">
    <location>
        <position position="1"/>
    </location>
</feature>